<keyword evidence="1 6" id="KW-0436">Ligase</keyword>
<dbReference type="GO" id="GO:0004077">
    <property type="term" value="F:biotin--[biotin carboxyl-carrier protein] ligase activity"/>
    <property type="evidence" value="ECO:0007669"/>
    <property type="project" value="UniProtKB-EC"/>
</dbReference>
<organism evidence="6 7">
    <name type="scientific">Jannaschia ovalis</name>
    <dbReference type="NCBI Taxonomy" id="3038773"/>
    <lineage>
        <taxon>Bacteria</taxon>
        <taxon>Pseudomonadati</taxon>
        <taxon>Pseudomonadota</taxon>
        <taxon>Alphaproteobacteria</taxon>
        <taxon>Rhodobacterales</taxon>
        <taxon>Roseobacteraceae</taxon>
        <taxon>Jannaschia</taxon>
    </lineage>
</organism>
<dbReference type="Pfam" id="PF03099">
    <property type="entry name" value="BPL_LplA_LipB"/>
    <property type="match status" value="1"/>
</dbReference>
<evidence type="ECO:0000256" key="1">
    <source>
        <dbReference type="ARBA" id="ARBA00022598"/>
    </source>
</evidence>
<dbReference type="InterPro" id="IPR045864">
    <property type="entry name" value="aa-tRNA-synth_II/BPL/LPL"/>
</dbReference>
<dbReference type="PANTHER" id="PTHR12835:SF5">
    <property type="entry name" value="BIOTIN--PROTEIN LIGASE"/>
    <property type="match status" value="1"/>
</dbReference>
<dbReference type="EMBL" id="CP122537">
    <property type="protein sequence ID" value="WGH77665.1"/>
    <property type="molecule type" value="Genomic_DNA"/>
</dbReference>
<evidence type="ECO:0000259" key="5">
    <source>
        <dbReference type="PROSITE" id="PS51733"/>
    </source>
</evidence>
<evidence type="ECO:0000256" key="3">
    <source>
        <dbReference type="ARBA" id="ARBA00024227"/>
    </source>
</evidence>
<keyword evidence="2" id="KW-0092">Biotin</keyword>
<gene>
    <name evidence="6" type="ORF">P8627_11510</name>
</gene>
<protein>
    <recommendedName>
        <fullName evidence="3">biotin--[biotin carboxyl-carrier protein] ligase</fullName>
        <ecNumber evidence="3">6.3.4.15</ecNumber>
    </recommendedName>
</protein>
<dbReference type="InterPro" id="IPR004143">
    <property type="entry name" value="BPL_LPL_catalytic"/>
</dbReference>
<comment type="catalytic activity">
    <reaction evidence="4">
        <text>biotin + L-lysyl-[protein] + ATP = N(6)-biotinyl-L-lysyl-[protein] + AMP + diphosphate + H(+)</text>
        <dbReference type="Rhea" id="RHEA:11756"/>
        <dbReference type="Rhea" id="RHEA-COMP:9752"/>
        <dbReference type="Rhea" id="RHEA-COMP:10505"/>
        <dbReference type="ChEBI" id="CHEBI:15378"/>
        <dbReference type="ChEBI" id="CHEBI:29969"/>
        <dbReference type="ChEBI" id="CHEBI:30616"/>
        <dbReference type="ChEBI" id="CHEBI:33019"/>
        <dbReference type="ChEBI" id="CHEBI:57586"/>
        <dbReference type="ChEBI" id="CHEBI:83144"/>
        <dbReference type="ChEBI" id="CHEBI:456215"/>
        <dbReference type="EC" id="6.3.4.15"/>
    </reaction>
</comment>
<dbReference type="SUPFAM" id="SSF55681">
    <property type="entry name" value="Class II aaRS and biotin synthetases"/>
    <property type="match status" value="1"/>
</dbReference>
<evidence type="ECO:0000256" key="2">
    <source>
        <dbReference type="ARBA" id="ARBA00023267"/>
    </source>
</evidence>
<dbReference type="RefSeq" id="WP_279964248.1">
    <property type="nucleotide sequence ID" value="NZ_CP122537.1"/>
</dbReference>
<dbReference type="InterPro" id="IPR003142">
    <property type="entry name" value="BPL_C"/>
</dbReference>
<name>A0ABY8L8G9_9RHOB</name>
<accession>A0ABY8L8G9</accession>
<dbReference type="Pfam" id="PF02237">
    <property type="entry name" value="BPL_C"/>
    <property type="match status" value="1"/>
</dbReference>
<dbReference type="PROSITE" id="PS51733">
    <property type="entry name" value="BPL_LPL_CATALYTIC"/>
    <property type="match status" value="1"/>
</dbReference>
<reference evidence="6 7" key="1">
    <citation type="submission" date="2023-04" db="EMBL/GenBank/DDBJ databases">
        <title>Jannaschia ovalis sp. nov., a marine bacterium isolated from sea tidal flat.</title>
        <authorList>
            <person name="Kwon D.Y."/>
            <person name="Kim J.-J."/>
        </authorList>
    </citation>
    <scope>NUCLEOTIDE SEQUENCE [LARGE SCALE GENOMIC DNA]</scope>
    <source>
        <strain evidence="6 7">GRR-S6-38</strain>
    </source>
</reference>
<dbReference type="CDD" id="cd16442">
    <property type="entry name" value="BPL"/>
    <property type="match status" value="1"/>
</dbReference>
<dbReference type="Gene3D" id="2.30.30.100">
    <property type="match status" value="1"/>
</dbReference>
<dbReference type="Gene3D" id="3.30.930.10">
    <property type="entry name" value="Bira Bifunctional Protein, Domain 2"/>
    <property type="match status" value="1"/>
</dbReference>
<sequence>MPAPGADWPEGVARIVLSEVDSTSAEAARRAPEQATWILAHRQTAARGRRGRAWDCPIGNFAASLVWRPGDGPAAMALRSFVAALALRDALRGLGVTGLSLKWPNDVLLRERKLAGILLESPAPGLLILGIGVNLVHAPDPATLEARAVPPVSLPEVGGPTIAPEAFLDALAPAFAAREAQFRAAGFPAIRADWMADAARLGEEITARLPGETVTGRFADVDGEGCLILVTANGPRRIAAADIFFAEAPCS</sequence>
<dbReference type="Proteomes" id="UP001243420">
    <property type="component" value="Chromosome"/>
</dbReference>
<dbReference type="PANTHER" id="PTHR12835">
    <property type="entry name" value="BIOTIN PROTEIN LIGASE"/>
    <property type="match status" value="1"/>
</dbReference>
<evidence type="ECO:0000313" key="7">
    <source>
        <dbReference type="Proteomes" id="UP001243420"/>
    </source>
</evidence>
<proteinExistence type="predicted"/>
<dbReference type="InterPro" id="IPR004408">
    <property type="entry name" value="Biotin_CoA_COase_ligase"/>
</dbReference>
<feature type="domain" description="BPL/LPL catalytic" evidence="5">
    <location>
        <begin position="9"/>
        <end position="183"/>
    </location>
</feature>
<dbReference type="EC" id="6.3.4.15" evidence="3"/>
<keyword evidence="7" id="KW-1185">Reference proteome</keyword>
<evidence type="ECO:0000313" key="6">
    <source>
        <dbReference type="EMBL" id="WGH77665.1"/>
    </source>
</evidence>
<evidence type="ECO:0000256" key="4">
    <source>
        <dbReference type="ARBA" id="ARBA00047846"/>
    </source>
</evidence>
<dbReference type="NCBIfam" id="TIGR00121">
    <property type="entry name" value="birA_ligase"/>
    <property type="match status" value="1"/>
</dbReference>